<sequence>MLRSLEPSNIVIERKGSHIISSDGRAYALKDNISHIEWVEEIFEREKHFLPFLKKNIKTFVFRVYFLDQTSMLLQADEKSYLDILAFAPYVTKSGIDISEIKKVNENLEEKASFIETPQTVVEKSAEEDASEKLASEEKILETKSEPSQIESELHEEVKKRSRTWIRKVYESKIIIRLPALFQKFKEIPGSFRKINPLSLLSFLKFKKVKSKEPKIESLHPSKAVSYVIPLGAFFVSLMLTFGTFVFFQITTAHEPPDTTPPRVTILSPPNNTLIKGLNNPIEIRVEAVDKGGLDKVRLLLNNLTLRVWYPGEDTVYRWYPEKIGTFIFQAIAINKAGNYAESTPVKVIVEPGNSSEKPGDNQDNIDTYGKAFVIRYQVHLKKAPYESARNVSNLSYGDEVEVLEKIDPSQVKEGVIMRDTTVKSVDGSKEIRVYAGDGFSIKDSVGLMYQAKLNRENVEVYIPKSDTRLANDSVWYKVKTQDGVEGYISSQYIRFY</sequence>
<dbReference type="AlphaFoldDB" id="A0A2R4VYT6"/>
<dbReference type="Gene3D" id="2.60.40.10">
    <property type="entry name" value="Immunoglobulins"/>
    <property type="match status" value="1"/>
</dbReference>
<dbReference type="Proteomes" id="UP000244792">
    <property type="component" value="Chromosome"/>
</dbReference>
<evidence type="ECO:0000313" key="1">
    <source>
        <dbReference type="EMBL" id="AWB09695.1"/>
    </source>
</evidence>
<name>A0A2R4VYT6_THEAF</name>
<dbReference type="Gene3D" id="2.30.30.40">
    <property type="entry name" value="SH3 Domains"/>
    <property type="match status" value="1"/>
</dbReference>
<dbReference type="OrthoDB" id="9816557at2"/>
<dbReference type="InterPro" id="IPR013783">
    <property type="entry name" value="Ig-like_fold"/>
</dbReference>
<accession>A0A2R4VYT6</accession>
<protein>
    <recommendedName>
        <fullName evidence="3">SH3 domain-containing protein</fullName>
    </recommendedName>
</protein>
<dbReference type="KEGG" id="taci:TDSAC_0317"/>
<dbReference type="RefSeq" id="WP_108308342.1">
    <property type="nucleotide sequence ID" value="NZ_CP020921.1"/>
</dbReference>
<gene>
    <name evidence="1" type="ORF">TDSAC_0317</name>
</gene>
<keyword evidence="2" id="KW-1185">Reference proteome</keyword>
<reference evidence="1 2" key="1">
    <citation type="submission" date="2017-04" db="EMBL/GenBank/DDBJ databases">
        <title>Genomic insights into metabolism of Thermodesulfobium acidiphilum.</title>
        <authorList>
            <person name="Toshchakov S.V."/>
            <person name="Frolov E.N."/>
            <person name="Kublanov I.V."/>
            <person name="Samarov N.I."/>
            <person name="Novikov A."/>
            <person name="Lebedinsky A.V."/>
            <person name="Bonch-Osmolovskaya E.A."/>
            <person name="Chernyh N.A."/>
        </authorList>
    </citation>
    <scope>NUCLEOTIDE SEQUENCE [LARGE SCALE GENOMIC DNA]</scope>
    <source>
        <strain evidence="1 2">3127-1</strain>
    </source>
</reference>
<proteinExistence type="predicted"/>
<dbReference type="EMBL" id="CP020921">
    <property type="protein sequence ID" value="AWB09695.1"/>
    <property type="molecule type" value="Genomic_DNA"/>
</dbReference>
<evidence type="ECO:0000313" key="2">
    <source>
        <dbReference type="Proteomes" id="UP000244792"/>
    </source>
</evidence>
<evidence type="ECO:0008006" key="3">
    <source>
        <dbReference type="Google" id="ProtNLM"/>
    </source>
</evidence>
<organism evidence="1 2">
    <name type="scientific">Thermodesulfobium acidiphilum</name>
    <dbReference type="NCBI Taxonomy" id="1794699"/>
    <lineage>
        <taxon>Bacteria</taxon>
        <taxon>Pseudomonadati</taxon>
        <taxon>Thermodesulfobiota</taxon>
        <taxon>Thermodesulfobiia</taxon>
        <taxon>Thermodesulfobiales</taxon>
        <taxon>Thermodesulfobiaceae</taxon>
        <taxon>Thermodesulfobium</taxon>
    </lineage>
</organism>